<evidence type="ECO:0000256" key="1">
    <source>
        <dbReference type="SAM" id="SignalP"/>
    </source>
</evidence>
<evidence type="ECO:0000313" key="3">
    <source>
        <dbReference type="Proteomes" id="UP001163846"/>
    </source>
</evidence>
<accession>A0AA38P2G1</accession>
<feature type="chain" id="PRO_5041281472" evidence="1">
    <location>
        <begin position="24"/>
        <end position="270"/>
    </location>
</feature>
<dbReference type="EMBL" id="MU806451">
    <property type="protein sequence ID" value="KAJ3835069.1"/>
    <property type="molecule type" value="Genomic_DNA"/>
</dbReference>
<reference evidence="2" key="1">
    <citation type="submission" date="2022-08" db="EMBL/GenBank/DDBJ databases">
        <authorList>
            <consortium name="DOE Joint Genome Institute"/>
            <person name="Min B."/>
            <person name="Riley R."/>
            <person name="Sierra-Patev S."/>
            <person name="Naranjo-Ortiz M."/>
            <person name="Looney B."/>
            <person name="Konkel Z."/>
            <person name="Slot J.C."/>
            <person name="Sakamoto Y."/>
            <person name="Steenwyk J.L."/>
            <person name="Rokas A."/>
            <person name="Carro J."/>
            <person name="Camarero S."/>
            <person name="Ferreira P."/>
            <person name="Molpeceres G."/>
            <person name="Ruiz-Duenas F.J."/>
            <person name="Serrano A."/>
            <person name="Henrissat B."/>
            <person name="Drula E."/>
            <person name="Hughes K.W."/>
            <person name="Mata J.L."/>
            <person name="Ishikawa N.K."/>
            <person name="Vargas-Isla R."/>
            <person name="Ushijima S."/>
            <person name="Smith C.A."/>
            <person name="Ahrendt S."/>
            <person name="Andreopoulos W."/>
            <person name="He G."/>
            <person name="Labutti K."/>
            <person name="Lipzen A."/>
            <person name="Ng V."/>
            <person name="Sandor L."/>
            <person name="Barry K."/>
            <person name="Martinez A.T."/>
            <person name="Xiao Y."/>
            <person name="Gibbons J.G."/>
            <person name="Terashima K."/>
            <person name="Hibbett D.S."/>
            <person name="Grigoriev I.V."/>
        </authorList>
    </citation>
    <scope>NUCLEOTIDE SEQUENCE</scope>
    <source>
        <strain evidence="2">TFB9207</strain>
    </source>
</reference>
<keyword evidence="1" id="KW-0732">Signal</keyword>
<protein>
    <submittedName>
        <fullName evidence="2">Uncharacterized protein</fullName>
    </submittedName>
</protein>
<dbReference type="AlphaFoldDB" id="A0AA38P2G1"/>
<evidence type="ECO:0000313" key="2">
    <source>
        <dbReference type="EMBL" id="KAJ3835069.1"/>
    </source>
</evidence>
<proteinExistence type="predicted"/>
<feature type="signal peptide" evidence="1">
    <location>
        <begin position="1"/>
        <end position="23"/>
    </location>
</feature>
<dbReference type="Proteomes" id="UP001163846">
    <property type="component" value="Unassembled WGS sequence"/>
</dbReference>
<sequence length="270" mass="31375">MVLFKTILLSILLSIPLSVVVTGYPTPSDITEVERRDTTVIYIFRYSIRFQNAGSSQYFHVKRRNGQIKWPKNTPHDVILQVGEHRPAFHAIRNDESDAQKNKRYPFEASLSATGGTMLLGVELGTITRQPWEPGEKIPFDLLKIELQEEIPFTGRFDYIRNAMSRLYSKREISAYPEGYQEWMTRLCKQEAEQWEKDWMELFWKQYGKACGASASEEQEVYRWRLHRLLHNNCPAYSQHRGQNPESPPSLDTLVEDAKELCGLDLSTQN</sequence>
<organism evidence="2 3">
    <name type="scientific">Lentinula raphanica</name>
    <dbReference type="NCBI Taxonomy" id="153919"/>
    <lineage>
        <taxon>Eukaryota</taxon>
        <taxon>Fungi</taxon>
        <taxon>Dikarya</taxon>
        <taxon>Basidiomycota</taxon>
        <taxon>Agaricomycotina</taxon>
        <taxon>Agaricomycetes</taxon>
        <taxon>Agaricomycetidae</taxon>
        <taxon>Agaricales</taxon>
        <taxon>Marasmiineae</taxon>
        <taxon>Omphalotaceae</taxon>
        <taxon>Lentinula</taxon>
    </lineage>
</organism>
<comment type="caution">
    <text evidence="2">The sequence shown here is derived from an EMBL/GenBank/DDBJ whole genome shotgun (WGS) entry which is preliminary data.</text>
</comment>
<name>A0AA38P2G1_9AGAR</name>
<keyword evidence="3" id="KW-1185">Reference proteome</keyword>
<gene>
    <name evidence="2" type="ORF">F5878DRAFT_328885</name>
</gene>